<evidence type="ECO:0000313" key="2">
    <source>
        <dbReference type="Proteomes" id="UP000007151"/>
    </source>
</evidence>
<dbReference type="EMBL" id="AGBW02007765">
    <property type="protein sequence ID" value="OWR54589.1"/>
    <property type="molecule type" value="Genomic_DNA"/>
</dbReference>
<dbReference type="AlphaFoldDB" id="A0A212FLL5"/>
<accession>A0A212FLL5</accession>
<gene>
    <name evidence="1" type="ORF">KGM_216136</name>
</gene>
<dbReference type="InParanoid" id="A0A212FLL5"/>
<proteinExistence type="predicted"/>
<keyword evidence="2" id="KW-1185">Reference proteome</keyword>
<comment type="caution">
    <text evidence="1">The sequence shown here is derived from an EMBL/GenBank/DDBJ whole genome shotgun (WGS) entry which is preliminary data.</text>
</comment>
<protein>
    <submittedName>
        <fullName evidence="1">Uncharacterized protein</fullName>
    </submittedName>
</protein>
<dbReference type="Proteomes" id="UP000007151">
    <property type="component" value="Unassembled WGS sequence"/>
</dbReference>
<dbReference type="KEGG" id="dpl:KGM_216136"/>
<reference evidence="1 2" key="1">
    <citation type="journal article" date="2011" name="Cell">
        <title>The monarch butterfly genome yields insights into long-distance migration.</title>
        <authorList>
            <person name="Zhan S."/>
            <person name="Merlin C."/>
            <person name="Boore J.L."/>
            <person name="Reppert S.M."/>
        </authorList>
    </citation>
    <scope>NUCLEOTIDE SEQUENCE [LARGE SCALE GENOMIC DNA]</scope>
    <source>
        <strain evidence="1">F-2</strain>
    </source>
</reference>
<name>A0A212FLL5_DANPL</name>
<evidence type="ECO:0000313" key="1">
    <source>
        <dbReference type="EMBL" id="OWR54589.1"/>
    </source>
</evidence>
<sequence length="50" mass="5216">MAENPNLAETPSSELAHNYADSHLTVNALNMTAGHDSVLAGDMTENSSVS</sequence>
<organism evidence="1 2">
    <name type="scientific">Danaus plexippus plexippus</name>
    <dbReference type="NCBI Taxonomy" id="278856"/>
    <lineage>
        <taxon>Eukaryota</taxon>
        <taxon>Metazoa</taxon>
        <taxon>Ecdysozoa</taxon>
        <taxon>Arthropoda</taxon>
        <taxon>Hexapoda</taxon>
        <taxon>Insecta</taxon>
        <taxon>Pterygota</taxon>
        <taxon>Neoptera</taxon>
        <taxon>Endopterygota</taxon>
        <taxon>Lepidoptera</taxon>
        <taxon>Glossata</taxon>
        <taxon>Ditrysia</taxon>
        <taxon>Papilionoidea</taxon>
        <taxon>Nymphalidae</taxon>
        <taxon>Danainae</taxon>
        <taxon>Danaini</taxon>
        <taxon>Danaina</taxon>
        <taxon>Danaus</taxon>
        <taxon>Danaus</taxon>
    </lineage>
</organism>